<dbReference type="EMBL" id="CP062796">
    <property type="protein sequence ID" value="QUL98195.1"/>
    <property type="molecule type" value="Genomic_DNA"/>
</dbReference>
<dbReference type="SUPFAM" id="SSF48008">
    <property type="entry name" value="GntR ligand-binding domain-like"/>
    <property type="match status" value="1"/>
</dbReference>
<evidence type="ECO:0000256" key="1">
    <source>
        <dbReference type="ARBA" id="ARBA00023015"/>
    </source>
</evidence>
<gene>
    <name evidence="5" type="ORF">IMF26_09155</name>
</gene>
<dbReference type="SUPFAM" id="SSF46785">
    <property type="entry name" value="Winged helix' DNA-binding domain"/>
    <property type="match status" value="1"/>
</dbReference>
<dbReference type="Pfam" id="PF07729">
    <property type="entry name" value="FCD"/>
    <property type="match status" value="1"/>
</dbReference>
<evidence type="ECO:0000256" key="2">
    <source>
        <dbReference type="ARBA" id="ARBA00023125"/>
    </source>
</evidence>
<dbReference type="PROSITE" id="PS50949">
    <property type="entry name" value="HTH_GNTR"/>
    <property type="match status" value="1"/>
</dbReference>
<name>A0AAT9LAN4_9FIRM</name>
<dbReference type="SMART" id="SM00895">
    <property type="entry name" value="FCD"/>
    <property type="match status" value="1"/>
</dbReference>
<protein>
    <submittedName>
        <fullName evidence="5">GntR family transcriptional regulator</fullName>
    </submittedName>
</protein>
<feature type="domain" description="HTH gntR-type" evidence="4">
    <location>
        <begin position="72"/>
        <end position="139"/>
    </location>
</feature>
<evidence type="ECO:0000259" key="4">
    <source>
        <dbReference type="PROSITE" id="PS50949"/>
    </source>
</evidence>
<dbReference type="AlphaFoldDB" id="A0AAT9LAN4"/>
<dbReference type="Gene3D" id="1.20.120.530">
    <property type="entry name" value="GntR ligand-binding domain-like"/>
    <property type="match status" value="1"/>
</dbReference>
<dbReference type="PANTHER" id="PTHR43537:SF24">
    <property type="entry name" value="GLUCONATE OPERON TRANSCRIPTIONAL REPRESSOR"/>
    <property type="match status" value="1"/>
</dbReference>
<keyword evidence="1" id="KW-0805">Transcription regulation</keyword>
<dbReference type="InterPro" id="IPR036390">
    <property type="entry name" value="WH_DNA-bd_sf"/>
</dbReference>
<dbReference type="KEGG" id="fcz:IMF26_09155"/>
<keyword evidence="3" id="KW-0804">Transcription</keyword>
<organism evidence="5">
    <name type="scientific">Candidatus Fermentithermobacillus carboniphilus</name>
    <dbReference type="NCBI Taxonomy" id="3085328"/>
    <lineage>
        <taxon>Bacteria</taxon>
        <taxon>Bacillati</taxon>
        <taxon>Bacillota</taxon>
        <taxon>Candidatus Fermentithermobacillia</taxon>
        <taxon>Candidatus Fermentithermobacillales</taxon>
        <taxon>Candidatus Fermentithermobacillaceae</taxon>
        <taxon>Candidatus Fermentithermobacillus</taxon>
    </lineage>
</organism>
<dbReference type="Pfam" id="PF00392">
    <property type="entry name" value="GntR"/>
    <property type="match status" value="1"/>
</dbReference>
<dbReference type="InterPro" id="IPR000524">
    <property type="entry name" value="Tscrpt_reg_HTH_GntR"/>
</dbReference>
<dbReference type="CDD" id="cd07377">
    <property type="entry name" value="WHTH_GntR"/>
    <property type="match status" value="1"/>
</dbReference>
<dbReference type="Gene3D" id="1.10.10.10">
    <property type="entry name" value="Winged helix-like DNA-binding domain superfamily/Winged helix DNA-binding domain"/>
    <property type="match status" value="1"/>
</dbReference>
<reference evidence="5" key="1">
    <citation type="submission" date="2020-10" db="EMBL/GenBank/DDBJ databases">
        <authorList>
            <person name="Kadnikov V."/>
            <person name="Beletsky A.V."/>
            <person name="Mardanov A.V."/>
            <person name="Karnachuk O.V."/>
            <person name="Ravin N.V."/>
        </authorList>
    </citation>
    <scope>NUCLEOTIDE SEQUENCE</scope>
    <source>
        <strain evidence="5">Bu02</strain>
    </source>
</reference>
<dbReference type="InterPro" id="IPR036388">
    <property type="entry name" value="WH-like_DNA-bd_sf"/>
</dbReference>
<accession>A0AAT9LAN4</accession>
<dbReference type="PRINTS" id="PR00035">
    <property type="entry name" value="HTHGNTR"/>
</dbReference>
<proteinExistence type="predicted"/>
<dbReference type="SMART" id="SM00345">
    <property type="entry name" value="HTH_GNTR"/>
    <property type="match status" value="1"/>
</dbReference>
<dbReference type="GO" id="GO:0003677">
    <property type="term" value="F:DNA binding"/>
    <property type="evidence" value="ECO:0007669"/>
    <property type="project" value="UniProtKB-KW"/>
</dbReference>
<dbReference type="GO" id="GO:0003700">
    <property type="term" value="F:DNA-binding transcription factor activity"/>
    <property type="evidence" value="ECO:0007669"/>
    <property type="project" value="InterPro"/>
</dbReference>
<dbReference type="InterPro" id="IPR008920">
    <property type="entry name" value="TF_FadR/GntR_C"/>
</dbReference>
<sequence>MLDVGPRLGILPADPIDGNVDCRKTQLRGKTRSVEAGTGWRLLFLVAGRGSSLGIRGITMGDILELSLEEQQSLRDKVYAKIKQAITEGVFPPGTRLVENELAERLKVSRTPVREALLRLSREGLVTVLPRRGVLVESLSLKDVEEVFLLREVLEGLAGALAAQRITENEIKKLEDVVKASLEAAERNDQEEAIRLNGVFHSIILEAAKSPRLTELLNVVLGQISTYRRISMSQPGRPRAAAEEHARILNALKDNNPEEAETLLRQHASNAREIVTSVLRQQGTGEYPAGKQGA</sequence>
<dbReference type="PANTHER" id="PTHR43537">
    <property type="entry name" value="TRANSCRIPTIONAL REGULATOR, GNTR FAMILY"/>
    <property type="match status" value="1"/>
</dbReference>
<reference evidence="5" key="2">
    <citation type="journal article" date="2023" name="Biology">
        <title>Prokaryotic Life Associated with Coal-Fire Gas Vents Revealed by Metagenomics.</title>
        <authorList>
            <person name="Kadnikov V.V."/>
            <person name="Mardanov A.V."/>
            <person name="Beletsky A.V."/>
            <person name="Karnachuk O.V."/>
            <person name="Ravin N.V."/>
        </authorList>
    </citation>
    <scope>NUCLEOTIDE SEQUENCE</scope>
    <source>
        <strain evidence="5">Bu02</strain>
    </source>
</reference>
<dbReference type="InterPro" id="IPR011711">
    <property type="entry name" value="GntR_C"/>
</dbReference>
<keyword evidence="2" id="KW-0238">DNA-binding</keyword>
<evidence type="ECO:0000256" key="3">
    <source>
        <dbReference type="ARBA" id="ARBA00023163"/>
    </source>
</evidence>
<evidence type="ECO:0000313" key="5">
    <source>
        <dbReference type="EMBL" id="QUL98195.1"/>
    </source>
</evidence>